<dbReference type="Pfam" id="PF01391">
    <property type="entry name" value="Collagen"/>
    <property type="match status" value="2"/>
</dbReference>
<feature type="region of interest" description="Disordered" evidence="1">
    <location>
        <begin position="139"/>
        <end position="286"/>
    </location>
</feature>
<dbReference type="PANTHER" id="PTHR37456:SF6">
    <property type="entry name" value="COLLAGEN ALPHA-1(XXIII) CHAIN-LIKE ISOFORM X2"/>
    <property type="match status" value="1"/>
</dbReference>
<feature type="region of interest" description="Disordered" evidence="1">
    <location>
        <begin position="91"/>
        <end position="110"/>
    </location>
</feature>
<evidence type="ECO:0000313" key="2">
    <source>
        <dbReference type="EMBL" id="CAG5100306.1"/>
    </source>
</evidence>
<evidence type="ECO:0000256" key="1">
    <source>
        <dbReference type="SAM" id="MobiDB-lite"/>
    </source>
</evidence>
<feature type="compositionally biased region" description="Basic and acidic residues" evidence="1">
    <location>
        <begin position="165"/>
        <end position="198"/>
    </location>
</feature>
<evidence type="ECO:0000313" key="3">
    <source>
        <dbReference type="Proteomes" id="UP001158576"/>
    </source>
</evidence>
<protein>
    <submittedName>
        <fullName evidence="2">Oidioi.mRNA.OKI2018_I69.XSR.g16942.t1.cds</fullName>
    </submittedName>
</protein>
<dbReference type="InterPro" id="IPR008160">
    <property type="entry name" value="Collagen"/>
</dbReference>
<dbReference type="EMBL" id="OU015569">
    <property type="protein sequence ID" value="CAG5100306.1"/>
    <property type="molecule type" value="Genomic_DNA"/>
</dbReference>
<dbReference type="PANTHER" id="PTHR37456">
    <property type="entry name" value="SI:CH211-266K2.1"/>
    <property type="match status" value="1"/>
</dbReference>
<proteinExistence type="predicted"/>
<organism evidence="2 3">
    <name type="scientific">Oikopleura dioica</name>
    <name type="common">Tunicate</name>
    <dbReference type="NCBI Taxonomy" id="34765"/>
    <lineage>
        <taxon>Eukaryota</taxon>
        <taxon>Metazoa</taxon>
        <taxon>Chordata</taxon>
        <taxon>Tunicata</taxon>
        <taxon>Appendicularia</taxon>
        <taxon>Copelata</taxon>
        <taxon>Oikopleuridae</taxon>
        <taxon>Oikopleura</taxon>
    </lineage>
</organism>
<dbReference type="InterPro" id="IPR050938">
    <property type="entry name" value="Collagen_Structural_Proteins"/>
</dbReference>
<gene>
    <name evidence="2" type="ORF">OKIOD_LOCUS8500</name>
</gene>
<name>A0ABN7SHN6_OIKDI</name>
<keyword evidence="3" id="KW-1185">Reference proteome</keyword>
<dbReference type="Proteomes" id="UP001158576">
    <property type="component" value="Chromosome XSR"/>
</dbReference>
<accession>A0ABN7SHN6</accession>
<sequence length="286" mass="30803">MENSLSKETSVEKEDSVIYNPLFSYRGISLIGCFFQRRIPRLSGRVYTGGESACLFYDLSEVKFAFSQTSPVQSHSLLSLFFPDKIKKIAPEPQVERQRRNKTKKNGEFRTRECEDDPLLGDLENKVDYLTRKLTRLSRMRATSSGRQGLGGQRGPAGAPGRDGASGRHGDSGAKGEKGMPGQRGDRGPKGFAGKDGEPGPAGAKGNPGFPGREGRDGDYGDRGVKGPIGQKGYVGRKGEKGYPGDDGTDGKIGPPGLEGAPGRDGLPGQHFSEPEFFVQGTNFNE</sequence>
<reference evidence="2 3" key="1">
    <citation type="submission" date="2021-04" db="EMBL/GenBank/DDBJ databases">
        <authorList>
            <person name="Bliznina A."/>
        </authorList>
    </citation>
    <scope>NUCLEOTIDE SEQUENCE [LARGE SCALE GENOMIC DNA]</scope>
</reference>
<feature type="compositionally biased region" description="Basic and acidic residues" evidence="1">
    <location>
        <begin position="213"/>
        <end position="225"/>
    </location>
</feature>